<keyword evidence="3" id="KW-1185">Reference proteome</keyword>
<dbReference type="AlphaFoldDB" id="A0AAN6USX2"/>
<protein>
    <submittedName>
        <fullName evidence="2">Uncharacterized protein</fullName>
    </submittedName>
</protein>
<proteinExistence type="predicted"/>
<evidence type="ECO:0000313" key="3">
    <source>
        <dbReference type="Proteomes" id="UP001304895"/>
    </source>
</evidence>
<feature type="compositionally biased region" description="Gly residues" evidence="1">
    <location>
        <begin position="1"/>
        <end position="11"/>
    </location>
</feature>
<organism evidence="2 3">
    <name type="scientific">Trichocladium antarcticum</name>
    <dbReference type="NCBI Taxonomy" id="1450529"/>
    <lineage>
        <taxon>Eukaryota</taxon>
        <taxon>Fungi</taxon>
        <taxon>Dikarya</taxon>
        <taxon>Ascomycota</taxon>
        <taxon>Pezizomycotina</taxon>
        <taxon>Sordariomycetes</taxon>
        <taxon>Sordariomycetidae</taxon>
        <taxon>Sordariales</taxon>
        <taxon>Chaetomiaceae</taxon>
        <taxon>Trichocladium</taxon>
    </lineage>
</organism>
<dbReference type="Proteomes" id="UP001304895">
    <property type="component" value="Unassembled WGS sequence"/>
</dbReference>
<evidence type="ECO:0000313" key="2">
    <source>
        <dbReference type="EMBL" id="KAK4138374.1"/>
    </source>
</evidence>
<feature type="region of interest" description="Disordered" evidence="1">
    <location>
        <begin position="85"/>
        <end position="111"/>
    </location>
</feature>
<feature type="region of interest" description="Disordered" evidence="1">
    <location>
        <begin position="1"/>
        <end position="44"/>
    </location>
</feature>
<sequence length="111" mass="11853">MLRSAGDGGAEGVNWRARGCGGRPDRGPPGPTHGGENRPHWGPSTIIFRTPIEKAVSIFSSHVPGKLLLYGMSHVELAICRQAQQSHLGPSPTSPLSTTLRSLTSTYDHTQ</sequence>
<feature type="compositionally biased region" description="Low complexity" evidence="1">
    <location>
        <begin position="90"/>
        <end position="111"/>
    </location>
</feature>
<gene>
    <name evidence="2" type="ORF">BT67DRAFT_7566</name>
</gene>
<accession>A0AAN6USX2</accession>
<comment type="caution">
    <text evidence="2">The sequence shown here is derived from an EMBL/GenBank/DDBJ whole genome shotgun (WGS) entry which is preliminary data.</text>
</comment>
<evidence type="ECO:0000256" key="1">
    <source>
        <dbReference type="SAM" id="MobiDB-lite"/>
    </source>
</evidence>
<reference evidence="2" key="1">
    <citation type="journal article" date="2023" name="Mol. Phylogenet. Evol.">
        <title>Genome-scale phylogeny and comparative genomics of the fungal order Sordariales.</title>
        <authorList>
            <person name="Hensen N."/>
            <person name="Bonometti L."/>
            <person name="Westerberg I."/>
            <person name="Brannstrom I.O."/>
            <person name="Guillou S."/>
            <person name="Cros-Aarteil S."/>
            <person name="Calhoun S."/>
            <person name="Haridas S."/>
            <person name="Kuo A."/>
            <person name="Mondo S."/>
            <person name="Pangilinan J."/>
            <person name="Riley R."/>
            <person name="LaButti K."/>
            <person name="Andreopoulos B."/>
            <person name="Lipzen A."/>
            <person name="Chen C."/>
            <person name="Yan M."/>
            <person name="Daum C."/>
            <person name="Ng V."/>
            <person name="Clum A."/>
            <person name="Steindorff A."/>
            <person name="Ohm R.A."/>
            <person name="Martin F."/>
            <person name="Silar P."/>
            <person name="Natvig D.O."/>
            <person name="Lalanne C."/>
            <person name="Gautier V."/>
            <person name="Ament-Velasquez S.L."/>
            <person name="Kruys A."/>
            <person name="Hutchinson M.I."/>
            <person name="Powell A.J."/>
            <person name="Barry K."/>
            <person name="Miller A.N."/>
            <person name="Grigoriev I.V."/>
            <person name="Debuchy R."/>
            <person name="Gladieux P."/>
            <person name="Hiltunen Thoren M."/>
            <person name="Johannesson H."/>
        </authorList>
    </citation>
    <scope>NUCLEOTIDE SEQUENCE</scope>
    <source>
        <strain evidence="2">CBS 123565</strain>
    </source>
</reference>
<name>A0AAN6USX2_9PEZI</name>
<dbReference type="EMBL" id="MU853401">
    <property type="protein sequence ID" value="KAK4138374.1"/>
    <property type="molecule type" value="Genomic_DNA"/>
</dbReference>
<reference evidence="2" key="2">
    <citation type="submission" date="2023-05" db="EMBL/GenBank/DDBJ databases">
        <authorList>
            <consortium name="Lawrence Berkeley National Laboratory"/>
            <person name="Steindorff A."/>
            <person name="Hensen N."/>
            <person name="Bonometti L."/>
            <person name="Westerberg I."/>
            <person name="Brannstrom I.O."/>
            <person name="Guillou S."/>
            <person name="Cros-Aarteil S."/>
            <person name="Calhoun S."/>
            <person name="Haridas S."/>
            <person name="Kuo A."/>
            <person name="Mondo S."/>
            <person name="Pangilinan J."/>
            <person name="Riley R."/>
            <person name="Labutti K."/>
            <person name="Andreopoulos B."/>
            <person name="Lipzen A."/>
            <person name="Chen C."/>
            <person name="Yanf M."/>
            <person name="Daum C."/>
            <person name="Ng V."/>
            <person name="Clum A."/>
            <person name="Ohm R."/>
            <person name="Martin F."/>
            <person name="Silar P."/>
            <person name="Natvig D."/>
            <person name="Lalanne C."/>
            <person name="Gautier V."/>
            <person name="Ament-Velasquez S.L."/>
            <person name="Kruys A."/>
            <person name="Hutchinson M.I."/>
            <person name="Powell A.J."/>
            <person name="Barry K."/>
            <person name="Miller A.N."/>
            <person name="Grigoriev I.V."/>
            <person name="Debuchy R."/>
            <person name="Gladieux P."/>
            <person name="Thoren M.H."/>
            <person name="Johannesson H."/>
        </authorList>
    </citation>
    <scope>NUCLEOTIDE SEQUENCE</scope>
    <source>
        <strain evidence="2">CBS 123565</strain>
    </source>
</reference>